<feature type="domain" description="CBS" evidence="5">
    <location>
        <begin position="213"/>
        <end position="272"/>
    </location>
</feature>
<keyword evidence="2 4" id="KW-0129">CBS domain</keyword>
<protein>
    <submittedName>
        <fullName evidence="6">Pentose-5-phosphate-3-epimerase</fullName>
    </submittedName>
</protein>
<organism evidence="6 7">
    <name type="scientific">Thiohalophilus thiocyanatoxydans</name>
    <dbReference type="NCBI Taxonomy" id="381308"/>
    <lineage>
        <taxon>Bacteria</taxon>
        <taxon>Pseudomonadati</taxon>
        <taxon>Pseudomonadota</taxon>
        <taxon>Gammaproteobacteria</taxon>
        <taxon>Thiohalomonadales</taxon>
        <taxon>Thiohalophilaceae</taxon>
        <taxon>Thiohalophilus</taxon>
    </lineage>
</organism>
<evidence type="ECO:0000313" key="6">
    <source>
        <dbReference type="EMBL" id="TDY01586.1"/>
    </source>
</evidence>
<comment type="caution">
    <text evidence="6">The sequence shown here is derived from an EMBL/GenBank/DDBJ whole genome shotgun (WGS) entry which is preliminary data.</text>
</comment>
<reference evidence="6 7" key="1">
    <citation type="submission" date="2019-03" db="EMBL/GenBank/DDBJ databases">
        <title>Genomic Encyclopedia of Type Strains, Phase IV (KMG-IV): sequencing the most valuable type-strain genomes for metagenomic binning, comparative biology and taxonomic classification.</title>
        <authorList>
            <person name="Goeker M."/>
        </authorList>
    </citation>
    <scope>NUCLEOTIDE SEQUENCE [LARGE SCALE GENOMIC DNA]</scope>
    <source>
        <strain evidence="6 7">DSM 16326</strain>
    </source>
</reference>
<dbReference type="Gene3D" id="3.20.20.70">
    <property type="entry name" value="Aldolase class I"/>
    <property type="match status" value="1"/>
</dbReference>
<dbReference type="Gene3D" id="3.10.580.10">
    <property type="entry name" value="CBS-domain"/>
    <property type="match status" value="1"/>
</dbReference>
<dbReference type="GO" id="GO:0016857">
    <property type="term" value="F:racemase and epimerase activity, acting on carbohydrates and derivatives"/>
    <property type="evidence" value="ECO:0007669"/>
    <property type="project" value="InterPro"/>
</dbReference>
<evidence type="ECO:0000256" key="2">
    <source>
        <dbReference type="ARBA" id="ARBA00023122"/>
    </source>
</evidence>
<dbReference type="Proteomes" id="UP000294914">
    <property type="component" value="Unassembled WGS sequence"/>
</dbReference>
<dbReference type="GO" id="GO:0005975">
    <property type="term" value="P:carbohydrate metabolic process"/>
    <property type="evidence" value="ECO:0007669"/>
    <property type="project" value="InterPro"/>
</dbReference>
<keyword evidence="3" id="KW-0413">Isomerase</keyword>
<dbReference type="SUPFAM" id="SSF54631">
    <property type="entry name" value="CBS-domain pair"/>
    <property type="match status" value="1"/>
</dbReference>
<evidence type="ECO:0000256" key="1">
    <source>
        <dbReference type="ARBA" id="ARBA00022723"/>
    </source>
</evidence>
<dbReference type="EMBL" id="SOQX01000003">
    <property type="protein sequence ID" value="TDY01586.1"/>
    <property type="molecule type" value="Genomic_DNA"/>
</dbReference>
<dbReference type="AlphaFoldDB" id="A0A4R8ILC4"/>
<dbReference type="InterPro" id="IPR011060">
    <property type="entry name" value="RibuloseP-bd_barrel"/>
</dbReference>
<dbReference type="Pfam" id="PF00834">
    <property type="entry name" value="Ribul_P_3_epim"/>
    <property type="match status" value="1"/>
</dbReference>
<dbReference type="RefSeq" id="WP_134082771.1">
    <property type="nucleotide sequence ID" value="NZ_SOQX01000003.1"/>
</dbReference>
<feature type="domain" description="CBS" evidence="5">
    <location>
        <begin position="282"/>
        <end position="335"/>
    </location>
</feature>
<dbReference type="SUPFAM" id="SSF51366">
    <property type="entry name" value="Ribulose-phoshate binding barrel"/>
    <property type="match status" value="1"/>
</dbReference>
<accession>A0A4R8ILC4</accession>
<evidence type="ECO:0000256" key="4">
    <source>
        <dbReference type="PROSITE-ProRule" id="PRU00703"/>
    </source>
</evidence>
<evidence type="ECO:0000256" key="3">
    <source>
        <dbReference type="ARBA" id="ARBA00023235"/>
    </source>
</evidence>
<dbReference type="GO" id="GO:0046872">
    <property type="term" value="F:metal ion binding"/>
    <property type="evidence" value="ECO:0007669"/>
    <property type="project" value="UniProtKB-KW"/>
</dbReference>
<dbReference type="PANTHER" id="PTHR11749">
    <property type="entry name" value="RIBULOSE-5-PHOSPHATE-3-EPIMERASE"/>
    <property type="match status" value="1"/>
</dbReference>
<dbReference type="Pfam" id="PF00571">
    <property type="entry name" value="CBS"/>
    <property type="match status" value="2"/>
</dbReference>
<dbReference type="InterPro" id="IPR013785">
    <property type="entry name" value="Aldolase_TIM"/>
</dbReference>
<dbReference type="PROSITE" id="PS51371">
    <property type="entry name" value="CBS"/>
    <property type="match status" value="2"/>
</dbReference>
<dbReference type="OrthoDB" id="9790355at2"/>
<gene>
    <name evidence="6" type="ORF">EDC23_1475</name>
</gene>
<evidence type="ECO:0000259" key="5">
    <source>
        <dbReference type="PROSITE" id="PS51371"/>
    </source>
</evidence>
<dbReference type="InterPro" id="IPR000644">
    <property type="entry name" value="CBS_dom"/>
</dbReference>
<dbReference type="InterPro" id="IPR046342">
    <property type="entry name" value="CBS_dom_sf"/>
</dbReference>
<keyword evidence="1" id="KW-0479">Metal-binding</keyword>
<sequence length="335" mass="37334">MKISASIYSNKHKALKDIVAELDAHGTDFFHIDCNDDPAVFDDIAQIRQLSSTPIDLHIITPTPDRYYDLIAAHEVDAVCFQYEPLQEALAIPGSIHARTGLAISSNTDIDVFAPYAEQLDFVLIMATTPGQSGGTFDKHNFRKIRQFRQKYPRTRIHVDGGVNHEVSFILRNMGVYAAVSGSYLMNSDSIGAAMLNLKTHDIGSHYLVGDFMRQLDETPLLKPHELSVRNILQSIEDNKLGFTLLVDENGVLLGMITNADVRKGLLKHIDNLNALEIPDMVNPSPAMAREDFTVQELLAYIQEQTFPVNYLPVVNNKHEVTGSVTFMNLVKGEV</sequence>
<proteinExistence type="predicted"/>
<dbReference type="InterPro" id="IPR000056">
    <property type="entry name" value="Ribul_P_3_epim-like"/>
</dbReference>
<evidence type="ECO:0000313" key="7">
    <source>
        <dbReference type="Proteomes" id="UP000294914"/>
    </source>
</evidence>
<name>A0A4R8ILC4_9GAMM</name>
<keyword evidence="7" id="KW-1185">Reference proteome</keyword>